<feature type="region of interest" description="Disordered" evidence="1">
    <location>
        <begin position="1"/>
        <end position="21"/>
    </location>
</feature>
<dbReference type="CDD" id="cd00030">
    <property type="entry name" value="C2"/>
    <property type="match status" value="1"/>
</dbReference>
<proteinExistence type="predicted"/>
<evidence type="ECO:0000256" key="1">
    <source>
        <dbReference type="SAM" id="MobiDB-lite"/>
    </source>
</evidence>
<feature type="compositionally biased region" description="Basic residues" evidence="1">
    <location>
        <begin position="1"/>
        <end position="17"/>
    </location>
</feature>
<sequence>SERRRPFRPRRRGRRGRGAGQASCFGVVKQQFRPGPCRQTTRGCSGSRWWRREGFVRGIAYSITKTDPYAKVWIKPGQEFKTSVKKNGTKRWRKLCAVHH</sequence>
<feature type="non-terminal residue" evidence="2">
    <location>
        <position position="1"/>
    </location>
</feature>
<name>A0A8H8DMG1_9FUNG</name>
<keyword evidence="3" id="KW-1185">Reference proteome</keyword>
<protein>
    <submittedName>
        <fullName evidence="2">Uncharacterized protein</fullName>
    </submittedName>
</protein>
<accession>A0A8H8DMG1</accession>
<gene>
    <name evidence="2" type="ORF">BJ554DRAFT_3245</name>
</gene>
<comment type="caution">
    <text evidence="2">The sequence shown here is derived from an EMBL/GenBank/DDBJ whole genome shotgun (WGS) entry which is preliminary data.</text>
</comment>
<reference evidence="2 3" key="1">
    <citation type="journal article" name="Sci. Rep.">
        <title>Genome-scale phylogenetic analyses confirm Olpidium as the closest living zoosporic fungus to the non-flagellated, terrestrial fungi.</title>
        <authorList>
            <person name="Chang Y."/>
            <person name="Rochon D."/>
            <person name="Sekimoto S."/>
            <person name="Wang Y."/>
            <person name="Chovatia M."/>
            <person name="Sandor L."/>
            <person name="Salamov A."/>
            <person name="Grigoriev I.V."/>
            <person name="Stajich J.E."/>
            <person name="Spatafora J.W."/>
        </authorList>
    </citation>
    <scope>NUCLEOTIDE SEQUENCE [LARGE SCALE GENOMIC DNA]</scope>
    <source>
        <strain evidence="2">S191</strain>
    </source>
</reference>
<organism evidence="2 3">
    <name type="scientific">Olpidium bornovanus</name>
    <dbReference type="NCBI Taxonomy" id="278681"/>
    <lineage>
        <taxon>Eukaryota</taxon>
        <taxon>Fungi</taxon>
        <taxon>Fungi incertae sedis</taxon>
        <taxon>Olpidiomycota</taxon>
        <taxon>Olpidiomycotina</taxon>
        <taxon>Olpidiomycetes</taxon>
        <taxon>Olpidiales</taxon>
        <taxon>Olpidiaceae</taxon>
        <taxon>Olpidium</taxon>
    </lineage>
</organism>
<dbReference type="Proteomes" id="UP000673691">
    <property type="component" value="Unassembled WGS sequence"/>
</dbReference>
<dbReference type="AlphaFoldDB" id="A0A8H8DMG1"/>
<evidence type="ECO:0000313" key="2">
    <source>
        <dbReference type="EMBL" id="KAG5463730.1"/>
    </source>
</evidence>
<evidence type="ECO:0000313" key="3">
    <source>
        <dbReference type="Proteomes" id="UP000673691"/>
    </source>
</evidence>
<dbReference type="EMBL" id="JAEFCI010000155">
    <property type="protein sequence ID" value="KAG5463730.1"/>
    <property type="molecule type" value="Genomic_DNA"/>
</dbReference>